<feature type="region of interest" description="Disordered" evidence="1">
    <location>
        <begin position="107"/>
        <end position="144"/>
    </location>
</feature>
<evidence type="ECO:0000313" key="3">
    <source>
        <dbReference type="EMBL" id="RLJ71545.1"/>
    </source>
</evidence>
<keyword evidence="4" id="KW-1185">Reference proteome</keyword>
<proteinExistence type="predicted"/>
<organism evidence="3 4">
    <name type="scientific">Hydrogenivirga caldilitoris</name>
    <dbReference type="NCBI Taxonomy" id="246264"/>
    <lineage>
        <taxon>Bacteria</taxon>
        <taxon>Pseudomonadati</taxon>
        <taxon>Aquificota</taxon>
        <taxon>Aquificia</taxon>
        <taxon>Aquificales</taxon>
        <taxon>Aquificaceae</taxon>
        <taxon>Hydrogenivirga</taxon>
    </lineage>
</organism>
<accession>A0A497XRC5</accession>
<comment type="caution">
    <text evidence="3">The sequence shown here is derived from an EMBL/GenBank/DDBJ whole genome shotgun (WGS) entry which is preliminary data.</text>
</comment>
<keyword evidence="2" id="KW-0812">Transmembrane</keyword>
<keyword evidence="2" id="KW-0472">Membrane</keyword>
<keyword evidence="2" id="KW-1133">Transmembrane helix</keyword>
<dbReference type="AlphaFoldDB" id="A0A497XRC5"/>
<protein>
    <submittedName>
        <fullName evidence="3">Uncharacterized protein</fullName>
    </submittedName>
</protein>
<evidence type="ECO:0000256" key="1">
    <source>
        <dbReference type="SAM" id="MobiDB-lite"/>
    </source>
</evidence>
<dbReference type="Proteomes" id="UP000267841">
    <property type="component" value="Unassembled WGS sequence"/>
</dbReference>
<dbReference type="RefSeq" id="WP_121012999.1">
    <property type="nucleotide sequence ID" value="NZ_RCCJ01000001.1"/>
</dbReference>
<evidence type="ECO:0000313" key="4">
    <source>
        <dbReference type="Proteomes" id="UP000267841"/>
    </source>
</evidence>
<feature type="transmembrane region" description="Helical" evidence="2">
    <location>
        <begin position="184"/>
        <end position="207"/>
    </location>
</feature>
<sequence>MIRFVLATLLLITVSFPANLKYCIQVATDSNLEALKVSFQRVKDYPEARIENRENLYLLRVGAEDKKENLTVMLRNIRRYFPDAFIKKCEINESYVVYPQKSAIQETPELTGQKGKEGLREVSPQKQEPMKTKAETTEPTQGKETKELLIAIKNELSLLRKEVSELSKNPQKATEESPPYFEKFLYSVGIFTGGLFFFTWVLLILIYRKVGTSNVENTNLLNDMFNLIKVLNLLNKGQIIKMENGKLFVYDRKSEKWREVD</sequence>
<reference evidence="3 4" key="1">
    <citation type="submission" date="2018-10" db="EMBL/GenBank/DDBJ databases">
        <title>Genomic Encyclopedia of Archaeal and Bacterial Type Strains, Phase II (KMG-II): from individual species to whole genera.</title>
        <authorList>
            <person name="Goeker M."/>
        </authorList>
    </citation>
    <scope>NUCLEOTIDE SEQUENCE [LARGE SCALE GENOMIC DNA]</scope>
    <source>
        <strain evidence="3 4">DSM 16510</strain>
    </source>
</reference>
<name>A0A497XRC5_9AQUI</name>
<dbReference type="OrthoDB" id="9828019at2"/>
<gene>
    <name evidence="3" type="ORF">BCF55_1848</name>
</gene>
<dbReference type="EMBL" id="RCCJ01000001">
    <property type="protein sequence ID" value="RLJ71545.1"/>
    <property type="molecule type" value="Genomic_DNA"/>
</dbReference>
<evidence type="ECO:0000256" key="2">
    <source>
        <dbReference type="SAM" id="Phobius"/>
    </source>
</evidence>
<feature type="compositionally biased region" description="Basic and acidic residues" evidence="1">
    <location>
        <begin position="128"/>
        <end position="144"/>
    </location>
</feature>